<reference evidence="3" key="1">
    <citation type="submission" date="2013-06" db="EMBL/GenBank/DDBJ databases">
        <authorList>
            <person name="Zhao Q."/>
        </authorList>
    </citation>
    <scope>NUCLEOTIDE SEQUENCE</scope>
    <source>
        <strain evidence="3">cv. W1943</strain>
    </source>
</reference>
<reference evidence="2" key="2">
    <citation type="submission" date="2015-06" db="UniProtKB">
        <authorList>
            <consortium name="EnsemblPlants"/>
        </authorList>
    </citation>
    <scope>IDENTIFICATION</scope>
</reference>
<dbReference type="EnsemblPlants" id="ORUFI07G10220.1">
    <property type="protein sequence ID" value="ORUFI07G10220.1"/>
    <property type="gene ID" value="ORUFI07G10220"/>
</dbReference>
<organism evidence="2 3">
    <name type="scientific">Oryza rufipogon</name>
    <name type="common">Brownbeard rice</name>
    <name type="synonym">Asian wild rice</name>
    <dbReference type="NCBI Taxonomy" id="4529"/>
    <lineage>
        <taxon>Eukaryota</taxon>
        <taxon>Viridiplantae</taxon>
        <taxon>Streptophyta</taxon>
        <taxon>Embryophyta</taxon>
        <taxon>Tracheophyta</taxon>
        <taxon>Spermatophyta</taxon>
        <taxon>Magnoliopsida</taxon>
        <taxon>Liliopsida</taxon>
        <taxon>Poales</taxon>
        <taxon>Poaceae</taxon>
        <taxon>BOP clade</taxon>
        <taxon>Oryzoideae</taxon>
        <taxon>Oryzeae</taxon>
        <taxon>Oryzinae</taxon>
        <taxon>Oryza</taxon>
    </lineage>
</organism>
<dbReference type="Gramene" id="ORUFI07G10220.1">
    <property type="protein sequence ID" value="ORUFI07G10220.1"/>
    <property type="gene ID" value="ORUFI07G10220"/>
</dbReference>
<protein>
    <recommendedName>
        <fullName evidence="4">DUF834 domain-containing protein</fullName>
    </recommendedName>
</protein>
<sequence length="163" mass="17096">MGHVTLPESALPLLNSCHVASSPFGGFARILALFGWAVPGQDWGPIPVDHPGEETIQAHPKLCVRLSPVWVLPRPIPAFHPHPGPGKKSTSRVAWKNSSRREPGGDTQPAQRQHDAEAIRGGATAGAARRGGDGDGTALSSGRHLLSIGEDADDGVNYGTGRL</sequence>
<evidence type="ECO:0000256" key="1">
    <source>
        <dbReference type="SAM" id="MobiDB-lite"/>
    </source>
</evidence>
<evidence type="ECO:0008006" key="4">
    <source>
        <dbReference type="Google" id="ProtNLM"/>
    </source>
</evidence>
<feature type="region of interest" description="Disordered" evidence="1">
    <location>
        <begin position="76"/>
        <end position="163"/>
    </location>
</feature>
<dbReference type="Proteomes" id="UP000008022">
    <property type="component" value="Unassembled WGS sequence"/>
</dbReference>
<accession>A0A0E0Q6M5</accession>
<keyword evidence="3" id="KW-1185">Reference proteome</keyword>
<dbReference type="HOGENOM" id="CLU_1629765_0_0_1"/>
<evidence type="ECO:0000313" key="2">
    <source>
        <dbReference type="EnsemblPlants" id="ORUFI07G10220.1"/>
    </source>
</evidence>
<dbReference type="AlphaFoldDB" id="A0A0E0Q6M5"/>
<proteinExistence type="predicted"/>
<evidence type="ECO:0000313" key="3">
    <source>
        <dbReference type="Proteomes" id="UP000008022"/>
    </source>
</evidence>
<name>A0A0E0Q6M5_ORYRU</name>